<gene>
    <name evidence="2" type="ORF">XE02_1657</name>
</gene>
<feature type="transmembrane region" description="Helical" evidence="1">
    <location>
        <begin position="17"/>
        <end position="36"/>
    </location>
</feature>
<feature type="transmembrane region" description="Helical" evidence="1">
    <location>
        <begin position="113"/>
        <end position="130"/>
    </location>
</feature>
<protein>
    <submittedName>
        <fullName evidence="2">TRAP-type C4-dicarboxylate transport system, large permease component</fullName>
    </submittedName>
</protein>
<dbReference type="EMBL" id="LGGW01000251">
    <property type="protein sequence ID" value="KUK84493.1"/>
    <property type="molecule type" value="Genomic_DNA"/>
</dbReference>
<feature type="transmembrane region" description="Helical" evidence="1">
    <location>
        <begin position="419"/>
        <end position="436"/>
    </location>
</feature>
<evidence type="ECO:0000313" key="3">
    <source>
        <dbReference type="Proteomes" id="UP000055014"/>
    </source>
</evidence>
<feature type="transmembrane region" description="Helical" evidence="1">
    <location>
        <begin position="161"/>
        <end position="182"/>
    </location>
</feature>
<evidence type="ECO:0000313" key="2">
    <source>
        <dbReference type="EMBL" id="KUK84493.1"/>
    </source>
</evidence>
<organism evidence="2 3">
    <name type="scientific">Mesotoga infera</name>
    <dbReference type="NCBI Taxonomy" id="1236046"/>
    <lineage>
        <taxon>Bacteria</taxon>
        <taxon>Thermotogati</taxon>
        <taxon>Thermotogota</taxon>
        <taxon>Thermotogae</taxon>
        <taxon>Kosmotogales</taxon>
        <taxon>Kosmotogaceae</taxon>
        <taxon>Mesotoga</taxon>
    </lineage>
</organism>
<keyword evidence="1" id="KW-0472">Membrane</keyword>
<accession>A0A101HXR2</accession>
<feature type="transmembrane region" description="Helical" evidence="1">
    <location>
        <begin position="235"/>
        <end position="253"/>
    </location>
</feature>
<comment type="caution">
    <text evidence="2">The sequence shown here is derived from an EMBL/GenBank/DDBJ whole genome shotgun (WGS) entry which is preliminary data.</text>
</comment>
<dbReference type="Proteomes" id="UP000055014">
    <property type="component" value="Unassembled WGS sequence"/>
</dbReference>
<keyword evidence="1" id="KW-1133">Transmembrane helix</keyword>
<feature type="transmembrane region" description="Helical" evidence="1">
    <location>
        <begin position="294"/>
        <end position="312"/>
    </location>
</feature>
<dbReference type="PATRIC" id="fig|1236046.5.peg.161"/>
<feature type="transmembrane region" description="Helical" evidence="1">
    <location>
        <begin position="324"/>
        <end position="343"/>
    </location>
</feature>
<feature type="transmembrane region" description="Helical" evidence="1">
    <location>
        <begin position="136"/>
        <end position="154"/>
    </location>
</feature>
<feature type="non-terminal residue" evidence="2">
    <location>
        <position position="1"/>
    </location>
</feature>
<keyword evidence="1" id="KW-0812">Transmembrane</keyword>
<feature type="transmembrane region" description="Helical" evidence="1">
    <location>
        <begin position="259"/>
        <end position="282"/>
    </location>
</feature>
<feature type="transmembrane region" description="Helical" evidence="1">
    <location>
        <begin position="188"/>
        <end position="214"/>
    </location>
</feature>
<dbReference type="AlphaFoldDB" id="A0A101HXR2"/>
<name>A0A101HXR2_9BACT</name>
<proteinExistence type="predicted"/>
<reference evidence="3" key="1">
    <citation type="journal article" date="2015" name="MBio">
        <title>Genome-Resolved Metagenomic Analysis Reveals Roles for Candidate Phyla and Other Microbial Community Members in Biogeochemical Transformations in Oil Reservoirs.</title>
        <authorList>
            <person name="Hu P."/>
            <person name="Tom L."/>
            <person name="Singh A."/>
            <person name="Thomas B.C."/>
            <person name="Baker B.J."/>
            <person name="Piceno Y.M."/>
            <person name="Andersen G.L."/>
            <person name="Banfield J.F."/>
        </authorList>
    </citation>
    <scope>NUCLEOTIDE SEQUENCE [LARGE SCALE GENOMIC DNA]</scope>
</reference>
<sequence>LPFRPQLKGVITLSADAIYMQTIIAGLVMVGAYAVGKFLKFSTELCMFVAVIGGAIAGGAGFDTFRHIAEGSVTYLDIGLIFVFATIFMNIIKESGGTNYIVRKIIGAFHNKRILMLILLMLVILVPGALTGAGSISVLVVGGTVAAALNAMGLSKVRISALIFIVAGLSAAAPPVNIWAMMTCAGTAIPYVGFTMPLLVPILILGLFSVIYFGRGAKNIDKEKALSEIPDPKGLSGWSVAVPFVVLVFLLGAPRIWPFGFPVLGLPLVFAICALVAWLMNFKRVNILKVSKETVAQLTPLIATVAVVGMLIQVMSFNGVKGLISMWIVTAPLAIVWMLLPFIIPISEGLLTYGGAMVIGIPLIWMLNSNGINPVIVLAGLSLLWPLGDGLPPTALIGRLTVSTVGYKGSYGSFLKECVVPWVAITVVAMILVIFANKFNFLMMVG</sequence>
<feature type="transmembrane region" description="Helical" evidence="1">
    <location>
        <begin position="350"/>
        <end position="367"/>
    </location>
</feature>
<evidence type="ECO:0000256" key="1">
    <source>
        <dbReference type="SAM" id="Phobius"/>
    </source>
</evidence>
<feature type="transmembrane region" description="Helical" evidence="1">
    <location>
        <begin position="74"/>
        <end position="92"/>
    </location>
</feature>
<feature type="transmembrane region" description="Helical" evidence="1">
    <location>
        <begin position="45"/>
        <end position="62"/>
    </location>
</feature>